<dbReference type="Proteomes" id="UP000002281">
    <property type="component" value="Chromosome 16"/>
</dbReference>
<name>A0A9L0T237_HORSE</name>
<dbReference type="Ensembl" id="ENSECAT00000141403.1">
    <property type="protein sequence ID" value="ENSECAP00000080321.1"/>
    <property type="gene ID" value="ENSECAG00000058735.1"/>
</dbReference>
<dbReference type="Ensembl" id="ENSECAT00000129706.1">
    <property type="protein sequence ID" value="ENSECAP00000081082.1"/>
    <property type="gene ID" value="ENSECAG00000058735.1"/>
</dbReference>
<reference evidence="2 3" key="1">
    <citation type="journal article" date="2009" name="Science">
        <title>Genome sequence, comparative analysis, and population genetics of the domestic horse.</title>
        <authorList>
            <consortium name="Broad Institute Genome Sequencing Platform"/>
            <consortium name="Broad Institute Whole Genome Assembly Team"/>
            <person name="Wade C.M."/>
            <person name="Giulotto E."/>
            <person name="Sigurdsson S."/>
            <person name="Zoli M."/>
            <person name="Gnerre S."/>
            <person name="Imsland F."/>
            <person name="Lear T.L."/>
            <person name="Adelson D.L."/>
            <person name="Bailey E."/>
            <person name="Bellone R.R."/>
            <person name="Bloecker H."/>
            <person name="Distl O."/>
            <person name="Edgar R.C."/>
            <person name="Garber M."/>
            <person name="Leeb T."/>
            <person name="Mauceli E."/>
            <person name="MacLeod J.N."/>
            <person name="Penedo M.C.T."/>
            <person name="Raison J.M."/>
            <person name="Sharpe T."/>
            <person name="Vogel J."/>
            <person name="Andersson L."/>
            <person name="Antczak D.F."/>
            <person name="Biagi T."/>
            <person name="Binns M.M."/>
            <person name="Chowdhary B.P."/>
            <person name="Coleman S.J."/>
            <person name="Della Valle G."/>
            <person name="Fryc S."/>
            <person name="Guerin G."/>
            <person name="Hasegawa T."/>
            <person name="Hill E.W."/>
            <person name="Jurka J."/>
            <person name="Kiialainen A."/>
            <person name="Lindgren G."/>
            <person name="Liu J."/>
            <person name="Magnani E."/>
            <person name="Mickelson J.R."/>
            <person name="Murray J."/>
            <person name="Nergadze S.G."/>
            <person name="Onofrio R."/>
            <person name="Pedroni S."/>
            <person name="Piras M.F."/>
            <person name="Raudsepp T."/>
            <person name="Rocchi M."/>
            <person name="Roeed K.H."/>
            <person name="Ryder O.A."/>
            <person name="Searle S."/>
            <person name="Skow L."/>
            <person name="Swinburne J.E."/>
            <person name="Syvaenen A.C."/>
            <person name="Tozaki T."/>
            <person name="Valberg S.J."/>
            <person name="Vaudin M."/>
            <person name="White J.R."/>
            <person name="Zody M.C."/>
            <person name="Lander E.S."/>
            <person name="Lindblad-Toh K."/>
        </authorList>
    </citation>
    <scope>NUCLEOTIDE SEQUENCE [LARGE SCALE GENOMIC DNA]</scope>
    <source>
        <strain evidence="2 3">Thoroughbred</strain>
    </source>
</reference>
<sequence length="223" mass="22392">MAGWQQGLSPEQLAGPAAAAEPVMRPAGGAVAQDLAAAAVSAAGAMLSLRASAWMAVAVTAVALELPADLAAVAAAGVLALAAVQRARSGPAGSPSCCQRHDGTLMGYGMAVSIQQGWGTQADPSSARLWKGWVEGEAGPHGDPGPEHAVWQHAGQAPHQRGGLSAARGHCGAGVPWLRHGGPSHPHRVATGPPQGAHHSRGSCAWQSLASGKRRRLHGPHGA</sequence>
<protein>
    <submittedName>
        <fullName evidence="2">Uncharacterized protein</fullName>
    </submittedName>
</protein>
<accession>A0A9L0T237</accession>
<proteinExistence type="predicted"/>
<keyword evidence="3" id="KW-1185">Reference proteome</keyword>
<evidence type="ECO:0000313" key="2">
    <source>
        <dbReference type="Ensembl" id="ENSECAP00000080321.1"/>
    </source>
</evidence>
<organism evidence="2 3">
    <name type="scientific">Equus caballus</name>
    <name type="common">Horse</name>
    <dbReference type="NCBI Taxonomy" id="9796"/>
    <lineage>
        <taxon>Eukaryota</taxon>
        <taxon>Metazoa</taxon>
        <taxon>Chordata</taxon>
        <taxon>Craniata</taxon>
        <taxon>Vertebrata</taxon>
        <taxon>Euteleostomi</taxon>
        <taxon>Mammalia</taxon>
        <taxon>Eutheria</taxon>
        <taxon>Laurasiatheria</taxon>
        <taxon>Perissodactyla</taxon>
        <taxon>Equidae</taxon>
        <taxon>Equus</taxon>
    </lineage>
</organism>
<reference evidence="2" key="2">
    <citation type="submission" date="2025-05" db="UniProtKB">
        <authorList>
            <consortium name="Ensembl"/>
        </authorList>
    </citation>
    <scope>IDENTIFICATION</scope>
    <source>
        <strain evidence="2">Thoroughbred</strain>
    </source>
</reference>
<dbReference type="Ensembl" id="ENSECAT00000127216.1">
    <property type="protein sequence ID" value="ENSECAP00000057128.1"/>
    <property type="gene ID" value="ENSECAG00000058735.1"/>
</dbReference>
<dbReference type="AlphaFoldDB" id="A0A9L0T237"/>
<evidence type="ECO:0000256" key="1">
    <source>
        <dbReference type="SAM" id="MobiDB-lite"/>
    </source>
</evidence>
<feature type="region of interest" description="Disordered" evidence="1">
    <location>
        <begin position="136"/>
        <end position="203"/>
    </location>
</feature>
<evidence type="ECO:0000313" key="3">
    <source>
        <dbReference type="Proteomes" id="UP000002281"/>
    </source>
</evidence>